<evidence type="ECO:0000313" key="2">
    <source>
        <dbReference type="EMBL" id="VTJ58450.1"/>
    </source>
</evidence>
<dbReference type="Proteomes" id="UP000335636">
    <property type="component" value="Unassembled WGS sequence"/>
</dbReference>
<dbReference type="EMBL" id="CABDUW010000103">
    <property type="protein sequence ID" value="VTJ58450.1"/>
    <property type="molecule type" value="Genomic_DNA"/>
</dbReference>
<name>A0A5E4ANB4_MARMO</name>
<sequence>MDTVRTWREDVSAFYDVVMNVHCLGSGRRMSRVGPEEPEGKGVDNEGLKSLEGGGDDDEDDRGGRGDLSGDDWISGVSSLGTCVRSYRKSSRSRPGTVGTR</sequence>
<evidence type="ECO:0000256" key="1">
    <source>
        <dbReference type="SAM" id="MobiDB-lite"/>
    </source>
</evidence>
<dbReference type="AlphaFoldDB" id="A0A5E4ANB4"/>
<feature type="compositionally biased region" description="Basic and acidic residues" evidence="1">
    <location>
        <begin position="34"/>
        <end position="49"/>
    </location>
</feature>
<organism evidence="2 3">
    <name type="scientific">Marmota monax</name>
    <name type="common">Woodchuck</name>
    <dbReference type="NCBI Taxonomy" id="9995"/>
    <lineage>
        <taxon>Eukaryota</taxon>
        <taxon>Metazoa</taxon>
        <taxon>Chordata</taxon>
        <taxon>Craniata</taxon>
        <taxon>Vertebrata</taxon>
        <taxon>Euteleostomi</taxon>
        <taxon>Mammalia</taxon>
        <taxon>Eutheria</taxon>
        <taxon>Euarchontoglires</taxon>
        <taxon>Glires</taxon>
        <taxon>Rodentia</taxon>
        <taxon>Sciuromorpha</taxon>
        <taxon>Sciuridae</taxon>
        <taxon>Xerinae</taxon>
        <taxon>Marmotini</taxon>
        <taxon>Marmota</taxon>
    </lineage>
</organism>
<reference evidence="2" key="1">
    <citation type="submission" date="2019-04" db="EMBL/GenBank/DDBJ databases">
        <authorList>
            <person name="Alioto T."/>
            <person name="Alioto T."/>
        </authorList>
    </citation>
    <scope>NUCLEOTIDE SEQUENCE [LARGE SCALE GENOMIC DNA]</scope>
</reference>
<keyword evidence="3" id="KW-1185">Reference proteome</keyword>
<comment type="caution">
    <text evidence="2">The sequence shown here is derived from an EMBL/GenBank/DDBJ whole genome shotgun (WGS) entry which is preliminary data.</text>
</comment>
<protein>
    <submittedName>
        <fullName evidence="2">Uncharacterized protein</fullName>
    </submittedName>
</protein>
<gene>
    <name evidence="2" type="ORF">MONAX_5E022081</name>
</gene>
<feature type="region of interest" description="Disordered" evidence="1">
    <location>
        <begin position="26"/>
        <end position="77"/>
    </location>
</feature>
<proteinExistence type="predicted"/>
<evidence type="ECO:0000313" key="3">
    <source>
        <dbReference type="Proteomes" id="UP000335636"/>
    </source>
</evidence>
<accession>A0A5E4ANB4</accession>